<reference evidence="1 2" key="2">
    <citation type="submission" date="2015-10" db="EMBL/GenBank/DDBJ databases">
        <title>Comparative genomics and high-throughput reverse genetic screens identify a new phytobacterial MAMP and an Arabidopsis receptor required for immune elicitation.</title>
        <authorList>
            <person name="Mott G.A."/>
            <person name="Thakur S."/>
            <person name="Wang P.W."/>
            <person name="Desveaux D."/>
            <person name="Guttman D.S."/>
        </authorList>
    </citation>
    <scope>NUCLEOTIDE SEQUENCE [LARGE SCALE GENOMIC DNA]</scope>
    <source>
        <strain evidence="1 2">107</strain>
    </source>
</reference>
<organism evidence="1 2">
    <name type="scientific">Pseudomonas amygdali pv. lachrymans</name>
    <name type="common">Pseudomonas syringae pv. lachrymans</name>
    <dbReference type="NCBI Taxonomy" id="53707"/>
    <lineage>
        <taxon>Bacteria</taxon>
        <taxon>Pseudomonadati</taxon>
        <taxon>Pseudomonadota</taxon>
        <taxon>Gammaproteobacteria</taxon>
        <taxon>Pseudomonadales</taxon>
        <taxon>Pseudomonadaceae</taxon>
        <taxon>Pseudomonas</taxon>
        <taxon>Pseudomonas amygdali</taxon>
    </lineage>
</organism>
<keyword evidence="2" id="KW-1185">Reference proteome</keyword>
<evidence type="ECO:0000313" key="1">
    <source>
        <dbReference type="EMBL" id="KPC17634.1"/>
    </source>
</evidence>
<sequence length="89" mass="10179">MEHFFFGHYNDDAFECIGTLSARAVLTDDHQILAGSIVTEFAPVEASFFDENIFDTRQSTDIRHLLNLWDDNLAAVIELVDLRTCLEEE</sequence>
<gene>
    <name evidence="1" type="ORF">AC499_0836</name>
</gene>
<accession>A0ABR5KSL5</accession>
<dbReference type="Proteomes" id="UP000037943">
    <property type="component" value="Unassembled WGS sequence"/>
</dbReference>
<protein>
    <submittedName>
        <fullName evidence="1">Uncharacterized protein</fullName>
    </submittedName>
</protein>
<dbReference type="EMBL" id="LGLK01000057">
    <property type="protein sequence ID" value="KPC17634.1"/>
    <property type="molecule type" value="Genomic_DNA"/>
</dbReference>
<reference evidence="1 2" key="1">
    <citation type="submission" date="2015-07" db="EMBL/GenBank/DDBJ databases">
        <authorList>
            <person name="O'Brien H.E."/>
            <person name="Thakur S."/>
            <person name="Gong Y."/>
            <person name="Wang P.W."/>
            <person name="Guttman D.S."/>
        </authorList>
    </citation>
    <scope>NUCLEOTIDE SEQUENCE [LARGE SCALE GENOMIC DNA]</scope>
    <source>
        <strain evidence="1 2">107</strain>
    </source>
</reference>
<evidence type="ECO:0000313" key="2">
    <source>
        <dbReference type="Proteomes" id="UP000037943"/>
    </source>
</evidence>
<comment type="caution">
    <text evidence="1">The sequence shown here is derived from an EMBL/GenBank/DDBJ whole genome shotgun (WGS) entry which is preliminary data.</text>
</comment>
<name>A0ABR5KSL5_PSEAV</name>
<proteinExistence type="predicted"/>